<dbReference type="PANTHER" id="PTHR46880:SF5">
    <property type="entry name" value="DUF4371 DOMAIN-CONTAINING PROTEIN"/>
    <property type="match status" value="1"/>
</dbReference>
<evidence type="ECO:0000313" key="1">
    <source>
        <dbReference type="EMBL" id="CAH1242177.1"/>
    </source>
</evidence>
<keyword evidence="2" id="KW-1185">Reference proteome</keyword>
<dbReference type="EMBL" id="OV696697">
    <property type="protein sequence ID" value="CAH1242177.1"/>
    <property type="molecule type" value="Genomic_DNA"/>
</dbReference>
<protein>
    <submittedName>
        <fullName evidence="1">Hypp6487 protein</fullName>
    </submittedName>
</protein>
<sequence>MWRLSCSMSGSGSPKRTAAFVKSQLTIKGMMGAKSPSAQQSVCRKLKRACHTRWLSFDQAVKTVYAYFWAILQTLSAFESCPVATGLLKKMKCSRFLGIIIILENVPPHLAELSKSFQASTLNFSRVSPAITKAKDELREIARSNIVRNQLRVDLNPKDGQFRHTDIKLTETVEVQVAKLAQTYTDALCVPDLPNPESETGRFRSYGSEEIDVLADHFFESSEEKQHQLTAEWSKFKYDMHANLKPQLPKDPVTQTPTVVSGKVVNNPEACTMLTHAVETWFSANKRHGSKRLAEERRQQERMQKALIKLRQLYGKEEADVTMADPDYLRLKKV</sequence>
<dbReference type="OrthoDB" id="6158762at2759"/>
<dbReference type="AlphaFoldDB" id="A0A8J9YV00"/>
<reference evidence="1" key="1">
    <citation type="submission" date="2022-01" db="EMBL/GenBank/DDBJ databases">
        <authorList>
            <person name="Braso-Vives M."/>
        </authorList>
    </citation>
    <scope>NUCLEOTIDE SEQUENCE</scope>
</reference>
<name>A0A8J9YV00_BRALA</name>
<accession>A0A8J9YV00</accession>
<evidence type="ECO:0000313" key="2">
    <source>
        <dbReference type="Proteomes" id="UP000838412"/>
    </source>
</evidence>
<dbReference type="Proteomes" id="UP000838412">
    <property type="component" value="Chromosome 12"/>
</dbReference>
<gene>
    <name evidence="1" type="primary">Hypp6487</name>
    <name evidence="1" type="ORF">BLAG_LOCUS5499</name>
</gene>
<proteinExistence type="predicted"/>
<dbReference type="PANTHER" id="PTHR46880">
    <property type="entry name" value="RAS-ASSOCIATING DOMAIN-CONTAINING PROTEIN"/>
    <property type="match status" value="1"/>
</dbReference>
<organism evidence="1 2">
    <name type="scientific">Branchiostoma lanceolatum</name>
    <name type="common">Common lancelet</name>
    <name type="synonym">Amphioxus lanceolatum</name>
    <dbReference type="NCBI Taxonomy" id="7740"/>
    <lineage>
        <taxon>Eukaryota</taxon>
        <taxon>Metazoa</taxon>
        <taxon>Chordata</taxon>
        <taxon>Cephalochordata</taxon>
        <taxon>Leptocardii</taxon>
        <taxon>Amphioxiformes</taxon>
        <taxon>Branchiostomatidae</taxon>
        <taxon>Branchiostoma</taxon>
    </lineage>
</organism>